<keyword evidence="2" id="KW-0645">Protease</keyword>
<evidence type="ECO:0000256" key="2">
    <source>
        <dbReference type="ARBA" id="ARBA00022670"/>
    </source>
</evidence>
<evidence type="ECO:0000313" key="7">
    <source>
        <dbReference type="Proteomes" id="UP000566819"/>
    </source>
</evidence>
<feature type="domain" description="Ubiquitin-like protease family profile" evidence="5">
    <location>
        <begin position="165"/>
        <end position="286"/>
    </location>
</feature>
<dbReference type="InterPro" id="IPR038765">
    <property type="entry name" value="Papain-like_cys_pep_sf"/>
</dbReference>
<evidence type="ECO:0000313" key="6">
    <source>
        <dbReference type="EMBL" id="KAF4630878.1"/>
    </source>
</evidence>
<dbReference type="GO" id="GO:0019783">
    <property type="term" value="F:ubiquitin-like protein peptidase activity"/>
    <property type="evidence" value="ECO:0007669"/>
    <property type="project" value="UniProtKB-ARBA"/>
</dbReference>
<comment type="similarity">
    <text evidence="1">Belongs to the peptidase C48 family.</text>
</comment>
<comment type="caution">
    <text evidence="6">The sequence shown here is derived from an EMBL/GenBank/DDBJ whole genome shotgun (WGS) entry which is preliminary data.</text>
</comment>
<evidence type="ECO:0000256" key="4">
    <source>
        <dbReference type="SAM" id="MobiDB-lite"/>
    </source>
</evidence>
<dbReference type="Pfam" id="PF02902">
    <property type="entry name" value="Peptidase_C48"/>
    <property type="match status" value="1"/>
</dbReference>
<protein>
    <recommendedName>
        <fullName evidence="5">Ubiquitin-like protease family profile domain-containing protein</fullName>
    </recommendedName>
</protein>
<evidence type="ECO:0000256" key="3">
    <source>
        <dbReference type="ARBA" id="ARBA00022801"/>
    </source>
</evidence>
<keyword evidence="3" id="KW-0378">Hydrolase</keyword>
<sequence>MATSNYHDKFSALENVGRNTRLLEEDLEQLRSKQFLDVDIVRFCIFLRKPAQICDGVVYIDPGFLNQLMITGHLGSFVQLSETAPVDGYNCGVHAIENVCGILRGNDPEEEKNERLPADELRVAYLSQIHGVLSLHTRFLNNVEETTQEVRYTLAITAPPTYTNPLDCVMMPFCIQFPHMRFSNLKGHWIVIFVSFRTSRWTILDSANVIRHNGRAMERRVIRLVQELLIGWPKPDRMSWRYERRDATRQDDSINCGVHVIANMLTRMNGFEPSVDRRRNAAELREEYTQVLVERWDQPASNARRKGGGTAWGGRLRRCCREGLVLTPKLDFVTLQRVEDFPQFYPSKNYQNQPRKSSPIKQIKADQNQPKNQTQPKLDRVTELNRELLIDRTHMSTQFCRSNLYSHALGTLLGLGKEFVRMNRNIGDIGVEQFQYSLISFHFAAFSAEVAKQGCEAEI</sequence>
<keyword evidence="7" id="KW-1185">Reference proteome</keyword>
<reference evidence="6 7" key="1">
    <citation type="submission" date="2020-03" db="EMBL/GenBank/DDBJ databases">
        <title>Draft Genome Sequence of Cudoniella acicularis.</title>
        <authorList>
            <person name="Buettner E."/>
            <person name="Kellner H."/>
        </authorList>
    </citation>
    <scope>NUCLEOTIDE SEQUENCE [LARGE SCALE GENOMIC DNA]</scope>
    <source>
        <strain evidence="6 7">DSM 108380</strain>
    </source>
</reference>
<feature type="region of interest" description="Disordered" evidence="4">
    <location>
        <begin position="346"/>
        <end position="378"/>
    </location>
</feature>
<feature type="compositionally biased region" description="Polar residues" evidence="4">
    <location>
        <begin position="346"/>
        <end position="376"/>
    </location>
</feature>
<evidence type="ECO:0000259" key="5">
    <source>
        <dbReference type="Pfam" id="PF02902"/>
    </source>
</evidence>
<name>A0A8H4RJP9_9HELO</name>
<dbReference type="Proteomes" id="UP000566819">
    <property type="component" value="Unassembled WGS sequence"/>
</dbReference>
<dbReference type="AlphaFoldDB" id="A0A8H4RJP9"/>
<accession>A0A8H4RJP9</accession>
<evidence type="ECO:0000256" key="1">
    <source>
        <dbReference type="ARBA" id="ARBA00005234"/>
    </source>
</evidence>
<dbReference type="EMBL" id="JAAMPI010000500">
    <property type="protein sequence ID" value="KAF4630878.1"/>
    <property type="molecule type" value="Genomic_DNA"/>
</dbReference>
<gene>
    <name evidence="6" type="ORF">G7Y89_g7256</name>
</gene>
<dbReference type="SUPFAM" id="SSF54001">
    <property type="entry name" value="Cysteine proteinases"/>
    <property type="match status" value="1"/>
</dbReference>
<dbReference type="Gene3D" id="3.40.395.10">
    <property type="entry name" value="Adenoviral Proteinase, Chain A"/>
    <property type="match status" value="1"/>
</dbReference>
<proteinExistence type="inferred from homology"/>
<dbReference type="GO" id="GO:0006508">
    <property type="term" value="P:proteolysis"/>
    <property type="evidence" value="ECO:0007669"/>
    <property type="project" value="UniProtKB-KW"/>
</dbReference>
<dbReference type="GO" id="GO:0008234">
    <property type="term" value="F:cysteine-type peptidase activity"/>
    <property type="evidence" value="ECO:0007669"/>
    <property type="project" value="InterPro"/>
</dbReference>
<organism evidence="6 7">
    <name type="scientific">Cudoniella acicularis</name>
    <dbReference type="NCBI Taxonomy" id="354080"/>
    <lineage>
        <taxon>Eukaryota</taxon>
        <taxon>Fungi</taxon>
        <taxon>Dikarya</taxon>
        <taxon>Ascomycota</taxon>
        <taxon>Pezizomycotina</taxon>
        <taxon>Leotiomycetes</taxon>
        <taxon>Helotiales</taxon>
        <taxon>Tricladiaceae</taxon>
        <taxon>Cudoniella</taxon>
    </lineage>
</organism>
<dbReference type="InterPro" id="IPR003653">
    <property type="entry name" value="Peptidase_C48_C"/>
</dbReference>